<reference evidence="3" key="1">
    <citation type="submission" date="2015-08" db="EMBL/GenBank/DDBJ databases">
        <title>Fjat-14210 dsm16467.</title>
        <authorList>
            <person name="Liu B."/>
            <person name="Wang J."/>
            <person name="Zhu Y."/>
            <person name="Liu G."/>
            <person name="Chen Q."/>
            <person name="Chen Z."/>
            <person name="Lan J."/>
            <person name="Che J."/>
            <person name="Ge C."/>
            <person name="Shi H."/>
            <person name="Pan Z."/>
            <person name="Liu X."/>
        </authorList>
    </citation>
    <scope>NUCLEOTIDE SEQUENCE [LARGE SCALE GENOMIC DNA]</scope>
    <source>
        <strain evidence="3">DSM 16467</strain>
    </source>
</reference>
<evidence type="ECO:0000256" key="1">
    <source>
        <dbReference type="SAM" id="Phobius"/>
    </source>
</evidence>
<feature type="transmembrane region" description="Helical" evidence="1">
    <location>
        <begin position="42"/>
        <end position="62"/>
    </location>
</feature>
<dbReference type="GO" id="GO:0009847">
    <property type="term" value="P:spore germination"/>
    <property type="evidence" value="ECO:0007669"/>
    <property type="project" value="InterPro"/>
</dbReference>
<feature type="transmembrane region" description="Helical" evidence="1">
    <location>
        <begin position="221"/>
        <end position="241"/>
    </location>
</feature>
<dbReference type="InterPro" id="IPR038728">
    <property type="entry name" value="YkvI-like"/>
</dbReference>
<keyword evidence="1" id="KW-0472">Membrane</keyword>
<accession>A0A0M0LHT7</accession>
<feature type="transmembrane region" description="Helical" evidence="1">
    <location>
        <begin position="94"/>
        <end position="115"/>
    </location>
</feature>
<feature type="transmembrane region" description="Helical" evidence="1">
    <location>
        <begin position="303"/>
        <end position="319"/>
    </location>
</feature>
<dbReference type="GO" id="GO:0016020">
    <property type="term" value="C:membrane"/>
    <property type="evidence" value="ECO:0007669"/>
    <property type="project" value="InterPro"/>
</dbReference>
<dbReference type="Proteomes" id="UP000037558">
    <property type="component" value="Unassembled WGS sequence"/>
</dbReference>
<feature type="transmembrane region" description="Helical" evidence="1">
    <location>
        <begin position="187"/>
        <end position="209"/>
    </location>
</feature>
<feature type="transmembrane region" description="Helical" evidence="1">
    <location>
        <begin position="146"/>
        <end position="167"/>
    </location>
</feature>
<evidence type="ECO:0000313" key="3">
    <source>
        <dbReference type="Proteomes" id="UP000037558"/>
    </source>
</evidence>
<keyword evidence="1" id="KW-1133">Transmembrane helix</keyword>
<organism evidence="2 3">
    <name type="scientific">Priestia koreensis</name>
    <dbReference type="NCBI Taxonomy" id="284581"/>
    <lineage>
        <taxon>Bacteria</taxon>
        <taxon>Bacillati</taxon>
        <taxon>Bacillota</taxon>
        <taxon>Bacilli</taxon>
        <taxon>Bacillales</taxon>
        <taxon>Bacillaceae</taxon>
        <taxon>Priestia</taxon>
    </lineage>
</organism>
<dbReference type="PATRIC" id="fig|284581.3.peg.653"/>
<feature type="transmembrane region" description="Helical" evidence="1">
    <location>
        <begin position="261"/>
        <end position="283"/>
    </location>
</feature>
<dbReference type="EMBL" id="LILC01000002">
    <property type="protein sequence ID" value="KOO50536.1"/>
    <property type="molecule type" value="Genomic_DNA"/>
</dbReference>
<dbReference type="Pfam" id="PF03845">
    <property type="entry name" value="Spore_permease"/>
    <property type="match status" value="1"/>
</dbReference>
<feature type="transmembrane region" description="Helical" evidence="1">
    <location>
        <begin position="325"/>
        <end position="343"/>
    </location>
</feature>
<evidence type="ECO:0000313" key="2">
    <source>
        <dbReference type="EMBL" id="KOO50536.1"/>
    </source>
</evidence>
<keyword evidence="1" id="KW-0812">Transmembrane</keyword>
<dbReference type="AlphaFoldDB" id="A0A0M0LHT7"/>
<dbReference type="InterPro" id="IPR004761">
    <property type="entry name" value="Spore_GerAB"/>
</dbReference>
<sequence length="351" mass="38702">MEGKSLNRKWKLTLQVAATYIGTVVGAGFATGKEIVQFFTQYGVLGMLGILVSGLLFIWLGARMMIIAQNIGASSYQELNDHLFGKTIGKGINFFMILVLIGMTSIMLASTGAIAKEHLGIWPQAGMLITMIAVYLLILRGVQGLLLVNSLVVPAMLTFSLIVIWPYLREFTMFKQDIFENTSHTRWFVSAILYAAFNLAGAQAALVPLSTEIKDKSVVKWGAIIGGIGLTFMMFTTHFVISHFPHAFQAEIPMGQVVKSSSIWLGWLFLLVVYGEIFTTLIANVFGMARQAKGVLRISEKQCVGFVLILCFVIGQIGYGRLLSILYPIFGYVGLGFLMMLAFHKNKIISK</sequence>
<name>A0A0M0LHT7_9BACI</name>
<protein>
    <submittedName>
        <fullName evidence="2">Amino acid/polyamine transporter II</fullName>
    </submittedName>
</protein>
<proteinExistence type="predicted"/>
<dbReference type="STRING" id="284581.AMD01_01945"/>
<feature type="transmembrane region" description="Helical" evidence="1">
    <location>
        <begin position="12"/>
        <end position="30"/>
    </location>
</feature>
<dbReference type="PANTHER" id="PTHR37814">
    <property type="entry name" value="CONSERVED MEMBRANE PROTEIN"/>
    <property type="match status" value="1"/>
</dbReference>
<feature type="transmembrane region" description="Helical" evidence="1">
    <location>
        <begin position="121"/>
        <end position="139"/>
    </location>
</feature>
<dbReference type="OrthoDB" id="4424890at2"/>
<gene>
    <name evidence="2" type="ORF">AMD01_01945</name>
</gene>
<comment type="caution">
    <text evidence="2">The sequence shown here is derived from an EMBL/GenBank/DDBJ whole genome shotgun (WGS) entry which is preliminary data.</text>
</comment>
<keyword evidence="3" id="KW-1185">Reference proteome</keyword>
<dbReference type="PANTHER" id="PTHR37814:SF1">
    <property type="entry name" value="MEMBRANE PROTEIN"/>
    <property type="match status" value="1"/>
</dbReference>